<proteinExistence type="predicted"/>
<dbReference type="GeneID" id="5970309"/>
<dbReference type="KEGG" id="pno:SNOG_02859"/>
<dbReference type="InParanoid" id="Q0UZF5"/>
<dbReference type="AlphaFoldDB" id="Q0UZF5"/>
<gene>
    <name evidence="2" type="ORF">SNOG_02859</name>
</gene>
<name>Q0UZF5_PHANO</name>
<dbReference type="RefSeq" id="XP_001793452.1">
    <property type="nucleotide sequence ID" value="XM_001793400.1"/>
</dbReference>
<dbReference type="VEuPathDB" id="FungiDB:JI435_028590"/>
<dbReference type="EMBL" id="CH445328">
    <property type="protein sequence ID" value="EAT89590.1"/>
    <property type="molecule type" value="Genomic_DNA"/>
</dbReference>
<protein>
    <submittedName>
        <fullName evidence="2">Uncharacterized protein</fullName>
    </submittedName>
</protein>
<feature type="compositionally biased region" description="Acidic residues" evidence="1">
    <location>
        <begin position="212"/>
        <end position="221"/>
    </location>
</feature>
<reference evidence="3" key="1">
    <citation type="journal article" date="2007" name="Plant Cell">
        <title>Dothideomycete-plant interactions illuminated by genome sequencing and EST analysis of the wheat pathogen Stagonospora nodorum.</title>
        <authorList>
            <person name="Hane J.K."/>
            <person name="Lowe R.G."/>
            <person name="Solomon P.S."/>
            <person name="Tan K.C."/>
            <person name="Schoch C.L."/>
            <person name="Spatafora J.W."/>
            <person name="Crous P.W."/>
            <person name="Kodira C."/>
            <person name="Birren B.W."/>
            <person name="Galagan J.E."/>
            <person name="Torriani S.F."/>
            <person name="McDonald B.A."/>
            <person name="Oliver R.P."/>
        </authorList>
    </citation>
    <scope>NUCLEOTIDE SEQUENCE [LARGE SCALE GENOMIC DNA]</scope>
    <source>
        <strain evidence="3">SN15 / ATCC MYA-4574 / FGSC 10173</strain>
    </source>
</reference>
<organism evidence="2 3">
    <name type="scientific">Phaeosphaeria nodorum (strain SN15 / ATCC MYA-4574 / FGSC 10173)</name>
    <name type="common">Glume blotch fungus</name>
    <name type="synonym">Parastagonospora nodorum</name>
    <dbReference type="NCBI Taxonomy" id="321614"/>
    <lineage>
        <taxon>Eukaryota</taxon>
        <taxon>Fungi</taxon>
        <taxon>Dikarya</taxon>
        <taxon>Ascomycota</taxon>
        <taxon>Pezizomycotina</taxon>
        <taxon>Dothideomycetes</taxon>
        <taxon>Pleosporomycetidae</taxon>
        <taxon>Pleosporales</taxon>
        <taxon>Pleosporineae</taxon>
        <taxon>Phaeosphaeriaceae</taxon>
        <taxon>Parastagonospora</taxon>
    </lineage>
</organism>
<dbReference type="Proteomes" id="UP000001055">
    <property type="component" value="Unassembled WGS sequence"/>
</dbReference>
<evidence type="ECO:0000313" key="2">
    <source>
        <dbReference type="EMBL" id="EAT89590.1"/>
    </source>
</evidence>
<sequence>MVYRARRRIRQACRTAPGPSGVCSLTCESHASPSRAPQLFPVQVLRLDRSQARVFLHVQHDVYEDLVRGQNQSLGTVPSFQPPKELLLPRQTSQGLAHAAMPPCDRAQRRTAPVDRLTSHVSIKPFPETRIRDPVRGHSSVERKKHWMPTCPAGYRLGAKILAESPRFVSPVLHPSIIAAQWLLSLSYHDTPCAPPTQPRACSPSAVALVSSDDDDDDDDEIGRPYR</sequence>
<evidence type="ECO:0000256" key="1">
    <source>
        <dbReference type="SAM" id="MobiDB-lite"/>
    </source>
</evidence>
<accession>Q0UZF5</accession>
<feature type="region of interest" description="Disordered" evidence="1">
    <location>
        <begin position="194"/>
        <end position="227"/>
    </location>
</feature>
<evidence type="ECO:0000313" key="3">
    <source>
        <dbReference type="Proteomes" id="UP000001055"/>
    </source>
</evidence>